<dbReference type="EMBL" id="CP076448">
    <property type="protein sequence ID" value="QXM24009.1"/>
    <property type="molecule type" value="Genomic_DNA"/>
</dbReference>
<evidence type="ECO:0000313" key="2">
    <source>
        <dbReference type="EMBL" id="QXM24009.1"/>
    </source>
</evidence>
<gene>
    <name evidence="2" type="ORF">KO353_12050</name>
</gene>
<dbReference type="KEGG" id="elio:KO353_12050"/>
<keyword evidence="2" id="KW-0378">Hydrolase</keyword>
<reference evidence="2" key="1">
    <citation type="submission" date="2021-06" db="EMBL/GenBank/DDBJ databases">
        <title>Elioraea tepida, sp. nov., a moderately thermophilic aerobic anoxygenic phototrophic bacterium isolated from an alkaline siliceous hot spring mat community in Yellowstone National Park, WY, USA.</title>
        <authorList>
            <person name="Saini M.K."/>
            <person name="Yoshida S."/>
            <person name="Sebastian A."/>
            <person name="Hirose S."/>
            <person name="Hara E."/>
            <person name="Tamaki H."/>
            <person name="Soulier N.T."/>
            <person name="Albert I."/>
            <person name="Hanada S."/>
            <person name="Bryant D.A."/>
            <person name="Tank M."/>
        </authorList>
    </citation>
    <scope>NUCLEOTIDE SEQUENCE</scope>
    <source>
        <strain evidence="2">MS-P2</strain>
    </source>
</reference>
<evidence type="ECO:0000313" key="3">
    <source>
        <dbReference type="Proteomes" id="UP000694001"/>
    </source>
</evidence>
<dbReference type="GO" id="GO:0005737">
    <property type="term" value="C:cytoplasm"/>
    <property type="evidence" value="ECO:0007669"/>
    <property type="project" value="TreeGrafter"/>
</dbReference>
<accession>A0A975YIW2</accession>
<keyword evidence="3" id="KW-1185">Reference proteome</keyword>
<dbReference type="AlphaFoldDB" id="A0A975YIW2"/>
<sequence>MTDWNAGAAVLRAARQERRTLGPLGPLAPASEAEAYALQRALAKTLGATPPAGFKVGATNPAMQAYLGVSSPAAGFMSAATLKPTGFTSPWAEWVAPGVECEIAVRLSADLPFTGHPPTRAQAAVAIGAVMPAIEIVENRYVDMTAVGAPTLIADQFFHAAAALGPETRIDPGALEAGALRDLAGRMMIDGTLFGEGRGEALLGDPLEVVRWLAASPAAAAFGGLREGQIILCGSVTLPAWLAGPALVEIAFGGLASVTVRFT</sequence>
<dbReference type="PANTHER" id="PTHR30143">
    <property type="entry name" value="ACID HYDRATASE"/>
    <property type="match status" value="1"/>
</dbReference>
<organism evidence="2 3">
    <name type="scientific">Elioraea tepida</name>
    <dbReference type="NCBI Taxonomy" id="2843330"/>
    <lineage>
        <taxon>Bacteria</taxon>
        <taxon>Pseudomonadati</taxon>
        <taxon>Pseudomonadota</taxon>
        <taxon>Alphaproteobacteria</taxon>
        <taxon>Acetobacterales</taxon>
        <taxon>Elioraeaceae</taxon>
        <taxon>Elioraea</taxon>
    </lineage>
</organism>
<dbReference type="InterPro" id="IPR011234">
    <property type="entry name" value="Fumarylacetoacetase-like_C"/>
</dbReference>
<dbReference type="InterPro" id="IPR050772">
    <property type="entry name" value="Hydratase-Decarb/MhpD_sf"/>
</dbReference>
<dbReference type="GO" id="GO:0008684">
    <property type="term" value="F:2-oxopent-4-enoate hydratase activity"/>
    <property type="evidence" value="ECO:0007669"/>
    <property type="project" value="TreeGrafter"/>
</dbReference>
<dbReference type="RefSeq" id="WP_218284962.1">
    <property type="nucleotide sequence ID" value="NZ_CP076448.1"/>
</dbReference>
<dbReference type="PANTHER" id="PTHR30143:SF0">
    <property type="entry name" value="2-KETO-4-PENTENOATE HYDRATASE"/>
    <property type="match status" value="1"/>
</dbReference>
<name>A0A975YIW2_9PROT</name>
<evidence type="ECO:0000259" key="1">
    <source>
        <dbReference type="Pfam" id="PF01557"/>
    </source>
</evidence>
<dbReference type="Proteomes" id="UP000694001">
    <property type="component" value="Chromosome"/>
</dbReference>
<protein>
    <submittedName>
        <fullName evidence="2">Fumarylacetoacetate hydrolase family protein</fullName>
    </submittedName>
</protein>
<dbReference type="Pfam" id="PF01557">
    <property type="entry name" value="FAA_hydrolase"/>
    <property type="match status" value="1"/>
</dbReference>
<proteinExistence type="predicted"/>
<dbReference type="GO" id="GO:0016787">
    <property type="term" value="F:hydrolase activity"/>
    <property type="evidence" value="ECO:0007669"/>
    <property type="project" value="UniProtKB-KW"/>
</dbReference>
<feature type="domain" description="Fumarylacetoacetase-like C-terminal" evidence="1">
    <location>
        <begin position="97"/>
        <end position="260"/>
    </location>
</feature>